<dbReference type="EMBL" id="CAEZTF010000075">
    <property type="protein sequence ID" value="CAB4560346.1"/>
    <property type="molecule type" value="Genomic_DNA"/>
</dbReference>
<accession>A0A6J6DAL8</accession>
<dbReference type="InterPro" id="IPR043968">
    <property type="entry name" value="SGNH"/>
</dbReference>
<evidence type="ECO:0000313" key="2">
    <source>
        <dbReference type="EMBL" id="CAB4560346.1"/>
    </source>
</evidence>
<name>A0A6J6DAL8_9ZZZZ</name>
<proteinExistence type="predicted"/>
<organism evidence="2">
    <name type="scientific">freshwater metagenome</name>
    <dbReference type="NCBI Taxonomy" id="449393"/>
    <lineage>
        <taxon>unclassified sequences</taxon>
        <taxon>metagenomes</taxon>
        <taxon>ecological metagenomes</taxon>
    </lineage>
</organism>
<evidence type="ECO:0000259" key="1">
    <source>
        <dbReference type="Pfam" id="PF19040"/>
    </source>
</evidence>
<dbReference type="AlphaFoldDB" id="A0A6J6DAL8"/>
<reference evidence="2" key="1">
    <citation type="submission" date="2020-05" db="EMBL/GenBank/DDBJ databases">
        <authorList>
            <person name="Chiriac C."/>
            <person name="Salcher M."/>
            <person name="Ghai R."/>
            <person name="Kavagutti S V."/>
        </authorList>
    </citation>
    <scope>NUCLEOTIDE SEQUENCE</scope>
</reference>
<gene>
    <name evidence="2" type="ORF">UFOPK1618_00486</name>
</gene>
<feature type="domain" description="SGNH" evidence="1">
    <location>
        <begin position="14"/>
        <end position="61"/>
    </location>
</feature>
<dbReference type="Pfam" id="PF19040">
    <property type="entry name" value="SGNH"/>
    <property type="match status" value="1"/>
</dbReference>
<sequence length="73" mass="8056">MLADPQPAAVKLLNSPLTKLVDFTDVYCDELKCDAVIGGVIVNRDENHLTNTFSRTLAPYLEVEILKLLDPGK</sequence>
<protein>
    <submittedName>
        <fullName evidence="2">Unannotated protein</fullName>
    </submittedName>
</protein>